<dbReference type="InterPro" id="IPR036259">
    <property type="entry name" value="MFS_trans_sf"/>
</dbReference>
<dbReference type="PRINTS" id="PR01036">
    <property type="entry name" value="TCRTETB"/>
</dbReference>
<dbReference type="InterPro" id="IPR020846">
    <property type="entry name" value="MFS_dom"/>
</dbReference>
<feature type="transmembrane region" description="Helical" evidence="7">
    <location>
        <begin position="149"/>
        <end position="172"/>
    </location>
</feature>
<feature type="transmembrane region" description="Helical" evidence="7">
    <location>
        <begin position="276"/>
        <end position="305"/>
    </location>
</feature>
<evidence type="ECO:0000256" key="4">
    <source>
        <dbReference type="ARBA" id="ARBA00022692"/>
    </source>
</evidence>
<dbReference type="CDD" id="cd17503">
    <property type="entry name" value="MFS_LmrB_MDR_like"/>
    <property type="match status" value="1"/>
</dbReference>
<evidence type="ECO:0000256" key="5">
    <source>
        <dbReference type="ARBA" id="ARBA00022989"/>
    </source>
</evidence>
<dbReference type="PANTHER" id="PTHR42718">
    <property type="entry name" value="MAJOR FACILITATOR SUPERFAMILY MULTIDRUG TRANSPORTER MFSC"/>
    <property type="match status" value="1"/>
</dbReference>
<dbReference type="PANTHER" id="PTHR42718:SF43">
    <property type="entry name" value="LINCOMYCIN RESISTANCE PROTEIN LMRB"/>
    <property type="match status" value="1"/>
</dbReference>
<feature type="transmembrane region" description="Helical" evidence="7">
    <location>
        <begin position="61"/>
        <end position="84"/>
    </location>
</feature>
<reference evidence="9 10" key="1">
    <citation type="submission" date="2023-06" db="EMBL/GenBank/DDBJ databases">
        <title>Paenibacillus polygonum sp. nov., an endophytic bacterium, isolated from Polygonum lapathifolium L. in Nanji Wetland National Nature Reserve, South of Poyang Lake, Jiangxi Province, China.</title>
        <authorList>
            <person name="Yu Z."/>
        </authorList>
    </citation>
    <scope>NUCLEOTIDE SEQUENCE [LARGE SCALE GENOMIC DNA]</scope>
    <source>
        <strain evidence="9 10">C31</strain>
    </source>
</reference>
<keyword evidence="3" id="KW-1003">Cell membrane</keyword>
<keyword evidence="2" id="KW-0813">Transport</keyword>
<evidence type="ECO:0000313" key="9">
    <source>
        <dbReference type="EMBL" id="WIV17664.1"/>
    </source>
</evidence>
<dbReference type="RefSeq" id="WP_285742316.1">
    <property type="nucleotide sequence ID" value="NZ_CP127162.1"/>
</dbReference>
<feature type="transmembrane region" description="Helical" evidence="7">
    <location>
        <begin position="25"/>
        <end position="49"/>
    </location>
</feature>
<feature type="transmembrane region" description="Helical" evidence="7">
    <location>
        <begin position="243"/>
        <end position="264"/>
    </location>
</feature>
<feature type="transmembrane region" description="Helical" evidence="7">
    <location>
        <begin position="460"/>
        <end position="478"/>
    </location>
</feature>
<dbReference type="Proteomes" id="UP001236415">
    <property type="component" value="Chromosome"/>
</dbReference>
<feature type="transmembrane region" description="Helical" evidence="7">
    <location>
        <begin position="178"/>
        <end position="198"/>
    </location>
</feature>
<dbReference type="InterPro" id="IPR011701">
    <property type="entry name" value="MFS"/>
</dbReference>
<evidence type="ECO:0000256" key="6">
    <source>
        <dbReference type="ARBA" id="ARBA00023136"/>
    </source>
</evidence>
<name>A0ABY8X106_9BACL</name>
<protein>
    <submittedName>
        <fullName evidence="9">MDR family MFS transporter</fullName>
    </submittedName>
</protein>
<organism evidence="9 10">
    <name type="scientific">Paenibacillus polygoni</name>
    <dbReference type="NCBI Taxonomy" id="3050112"/>
    <lineage>
        <taxon>Bacteria</taxon>
        <taxon>Bacillati</taxon>
        <taxon>Bacillota</taxon>
        <taxon>Bacilli</taxon>
        <taxon>Bacillales</taxon>
        <taxon>Paenibacillaceae</taxon>
        <taxon>Paenibacillus</taxon>
    </lineage>
</organism>
<evidence type="ECO:0000313" key="10">
    <source>
        <dbReference type="Proteomes" id="UP001236415"/>
    </source>
</evidence>
<dbReference type="EMBL" id="CP127162">
    <property type="protein sequence ID" value="WIV17664.1"/>
    <property type="molecule type" value="Genomic_DNA"/>
</dbReference>
<dbReference type="Gene3D" id="1.20.1250.20">
    <property type="entry name" value="MFS general substrate transporter like domains"/>
    <property type="match status" value="1"/>
</dbReference>
<evidence type="ECO:0000256" key="3">
    <source>
        <dbReference type="ARBA" id="ARBA00022475"/>
    </source>
</evidence>
<feature type="transmembrane region" description="Helical" evidence="7">
    <location>
        <begin position="124"/>
        <end position="142"/>
    </location>
</feature>
<dbReference type="Gene3D" id="1.20.1720.10">
    <property type="entry name" value="Multidrug resistance protein D"/>
    <property type="match status" value="1"/>
</dbReference>
<evidence type="ECO:0000259" key="8">
    <source>
        <dbReference type="PROSITE" id="PS50850"/>
    </source>
</evidence>
<dbReference type="Pfam" id="PF07690">
    <property type="entry name" value="MFS_1"/>
    <property type="match status" value="1"/>
</dbReference>
<sequence length="509" mass="54350">MNTNSLNDAADNNVNKSSDSPKTGLLLAVLLSGAFVAILNETLLNVALFQIMGDLSIEPHLAQWLSTSYMLVIGILIPVSAYLVQRFTTRQLYLSAMALFLIGTVLAAISSSFGILLFGRVIQAVGTAVLIPLMMNIILAVIPMERRGAAMGLIGLVLMFAPAIGPTLSGFILQHLSWRWLFILVAPIVALTLIFGFMKLRNVTSTSRPKLDVFSVILSTIGFGGIVFGFGSMGEGGSTSIQSYVIFIIAIGAISLALFVWRQLKLTAPVMDMKVFIYPMFSVAVVLSIIVMMTMFAMMLVLPLYLQKVMLYSTLMTGLVMLPGGLLNGLMSPVMGKLFDKYGPRMLLLPGMLLMIATITCFLLLPLQSAWLVAILQTFLMISIAMIMMPAQTNGLNALPAELYPHGTAVLTTLQQTSGALGAAIFISIMQNGEKKALSGIANPGTAELNAAMTTGVMDAFKIGLILACLGLFLALFVKRVAGQTVTSAASSVHSETELVTGTATVKGK</sequence>
<feature type="transmembrane region" description="Helical" evidence="7">
    <location>
        <begin position="371"/>
        <end position="391"/>
    </location>
</feature>
<feature type="transmembrane region" description="Helical" evidence="7">
    <location>
        <begin position="346"/>
        <end position="365"/>
    </location>
</feature>
<proteinExistence type="predicted"/>
<comment type="subcellular location">
    <subcellularLocation>
        <location evidence="1">Cell membrane</location>
        <topology evidence="1">Multi-pass membrane protein</topology>
    </subcellularLocation>
</comment>
<gene>
    <name evidence="9" type="ORF">QPK24_14670</name>
</gene>
<keyword evidence="6 7" id="KW-0472">Membrane</keyword>
<accession>A0ABY8X106</accession>
<evidence type="ECO:0000256" key="2">
    <source>
        <dbReference type="ARBA" id="ARBA00022448"/>
    </source>
</evidence>
<evidence type="ECO:0000256" key="7">
    <source>
        <dbReference type="SAM" id="Phobius"/>
    </source>
</evidence>
<keyword evidence="10" id="KW-1185">Reference proteome</keyword>
<dbReference type="SUPFAM" id="SSF103473">
    <property type="entry name" value="MFS general substrate transporter"/>
    <property type="match status" value="1"/>
</dbReference>
<feature type="transmembrane region" description="Helical" evidence="7">
    <location>
        <begin position="210"/>
        <end position="231"/>
    </location>
</feature>
<dbReference type="InterPro" id="IPR004638">
    <property type="entry name" value="EmrB-like"/>
</dbReference>
<feature type="domain" description="Major facilitator superfamily (MFS) profile" evidence="8">
    <location>
        <begin position="26"/>
        <end position="483"/>
    </location>
</feature>
<feature type="transmembrane region" description="Helical" evidence="7">
    <location>
        <begin position="403"/>
        <end position="429"/>
    </location>
</feature>
<dbReference type="NCBIfam" id="TIGR00711">
    <property type="entry name" value="efflux_EmrB"/>
    <property type="match status" value="1"/>
</dbReference>
<keyword evidence="5 7" id="KW-1133">Transmembrane helix</keyword>
<feature type="transmembrane region" description="Helical" evidence="7">
    <location>
        <begin position="96"/>
        <end position="118"/>
    </location>
</feature>
<feature type="transmembrane region" description="Helical" evidence="7">
    <location>
        <begin position="311"/>
        <end position="334"/>
    </location>
</feature>
<evidence type="ECO:0000256" key="1">
    <source>
        <dbReference type="ARBA" id="ARBA00004651"/>
    </source>
</evidence>
<keyword evidence="4 7" id="KW-0812">Transmembrane</keyword>
<dbReference type="PROSITE" id="PS50850">
    <property type="entry name" value="MFS"/>
    <property type="match status" value="1"/>
</dbReference>